<dbReference type="AlphaFoldDB" id="A0A915XIQ6"/>
<evidence type="ECO:0000256" key="1">
    <source>
        <dbReference type="ARBA" id="ARBA00004651"/>
    </source>
</evidence>
<reference evidence="7" key="1">
    <citation type="submission" date="2020-12" db="EMBL/GenBank/DDBJ databases">
        <title>Desulfobium dissulfuricans gen. nov., sp. nov., a novel mesophilic, sulfate-reducing bacterium isolated from a deep-sea hydrothermal vent.</title>
        <authorList>
            <person name="Hashimoto Y."/>
            <person name="Tame A."/>
            <person name="Sawayama S."/>
            <person name="Miyazaki J."/>
            <person name="Takai K."/>
            <person name="Nakagawa S."/>
        </authorList>
    </citation>
    <scope>NUCLEOTIDE SEQUENCE</scope>
    <source>
        <strain evidence="7">GF1</strain>
    </source>
</reference>
<evidence type="ECO:0000313" key="8">
    <source>
        <dbReference type="Proteomes" id="UP001063350"/>
    </source>
</evidence>
<name>A0A915XIQ6_9BACT</name>
<dbReference type="GO" id="GO:0015658">
    <property type="term" value="F:branched-chain amino acid transmembrane transporter activity"/>
    <property type="evidence" value="ECO:0007669"/>
    <property type="project" value="InterPro"/>
</dbReference>
<evidence type="ECO:0000256" key="3">
    <source>
        <dbReference type="ARBA" id="ARBA00022692"/>
    </source>
</evidence>
<comment type="subcellular location">
    <subcellularLocation>
        <location evidence="1">Cell membrane</location>
        <topology evidence="1">Multi-pass membrane protein</topology>
    </subcellularLocation>
</comment>
<protein>
    <submittedName>
        <fullName evidence="7">Branched-chain amino acid ABC transporter permease</fullName>
    </submittedName>
</protein>
<feature type="transmembrane region" description="Helical" evidence="6">
    <location>
        <begin position="188"/>
        <end position="207"/>
    </location>
</feature>
<feature type="transmembrane region" description="Helical" evidence="6">
    <location>
        <begin position="274"/>
        <end position="299"/>
    </location>
</feature>
<feature type="transmembrane region" description="Helical" evidence="6">
    <location>
        <begin position="20"/>
        <end position="36"/>
    </location>
</feature>
<evidence type="ECO:0000256" key="4">
    <source>
        <dbReference type="ARBA" id="ARBA00022989"/>
    </source>
</evidence>
<dbReference type="CDD" id="cd06581">
    <property type="entry name" value="TM_PBP1_LivM_like"/>
    <property type="match status" value="1"/>
</dbReference>
<feature type="transmembrane region" description="Helical" evidence="6">
    <location>
        <begin position="311"/>
        <end position="334"/>
    </location>
</feature>
<gene>
    <name evidence="7" type="ORF">GF1_24600</name>
</gene>
<keyword evidence="3 6" id="KW-0812">Transmembrane</keyword>
<feature type="transmembrane region" description="Helical" evidence="6">
    <location>
        <begin position="76"/>
        <end position="94"/>
    </location>
</feature>
<sequence>MTDPVPLKHTGILAKCRRNVATILVFGLLLTLPWLLDLIDQQYLLSLATRVLIYGLAASSLNLILGYGGMVSLGHAAFTGIGGYTVAILAFHSYEKTPILGWLPWLQGTENGLVAWPLAMALAALFGLITGAISLRTKGMHFIMITLAFAQMVYFFFTSLDTYGGSDGLALYGRNQLPVLDLGSDRNFYFLCLGILLTFLYLTYRLVHARFGRVLIGSRENEQRLQVLGYATFGYRLFSYCLAGAAAGLAGALLVNQGEFVSPGLIHWTRSGEIMVMVLLGGMGTLTGPVLGAAALLLLEEYLAMYTEHWMVILGPFLILVVLFARGGLHGLLFGQKEGS</sequence>
<dbReference type="Proteomes" id="UP001063350">
    <property type="component" value="Chromosome"/>
</dbReference>
<keyword evidence="8" id="KW-1185">Reference proteome</keyword>
<evidence type="ECO:0000313" key="7">
    <source>
        <dbReference type="EMBL" id="BCO10084.1"/>
    </source>
</evidence>
<dbReference type="KEGG" id="ddu:GF1_24600"/>
<organism evidence="7 8">
    <name type="scientific">Desulfolithobacter dissulfuricans</name>
    <dbReference type="NCBI Taxonomy" id="2795293"/>
    <lineage>
        <taxon>Bacteria</taxon>
        <taxon>Pseudomonadati</taxon>
        <taxon>Thermodesulfobacteriota</taxon>
        <taxon>Desulfobulbia</taxon>
        <taxon>Desulfobulbales</taxon>
        <taxon>Desulfobulbaceae</taxon>
        <taxon>Desulfolithobacter</taxon>
    </lineage>
</organism>
<feature type="transmembrane region" description="Helical" evidence="6">
    <location>
        <begin position="227"/>
        <end position="254"/>
    </location>
</feature>
<feature type="transmembrane region" description="Helical" evidence="6">
    <location>
        <begin position="114"/>
        <end position="135"/>
    </location>
</feature>
<keyword evidence="4 6" id="KW-1133">Transmembrane helix</keyword>
<dbReference type="InterPro" id="IPR043428">
    <property type="entry name" value="LivM-like"/>
</dbReference>
<dbReference type="EMBL" id="AP024233">
    <property type="protein sequence ID" value="BCO10084.1"/>
    <property type="molecule type" value="Genomic_DNA"/>
</dbReference>
<feature type="transmembrane region" description="Helical" evidence="6">
    <location>
        <begin position="142"/>
        <end position="160"/>
    </location>
</feature>
<proteinExistence type="predicted"/>
<keyword evidence="5 6" id="KW-0472">Membrane</keyword>
<evidence type="ECO:0000256" key="6">
    <source>
        <dbReference type="SAM" id="Phobius"/>
    </source>
</evidence>
<dbReference type="PANTHER" id="PTHR30482:SF17">
    <property type="entry name" value="ABC TRANSPORTER ATP-BINDING PROTEIN"/>
    <property type="match status" value="1"/>
</dbReference>
<feature type="transmembrane region" description="Helical" evidence="6">
    <location>
        <begin position="42"/>
        <end position="64"/>
    </location>
</feature>
<dbReference type="InterPro" id="IPR001851">
    <property type="entry name" value="ABC_transp_permease"/>
</dbReference>
<dbReference type="Pfam" id="PF02653">
    <property type="entry name" value="BPD_transp_2"/>
    <property type="match status" value="1"/>
</dbReference>
<dbReference type="GO" id="GO:0005886">
    <property type="term" value="C:plasma membrane"/>
    <property type="evidence" value="ECO:0007669"/>
    <property type="project" value="UniProtKB-SubCell"/>
</dbReference>
<dbReference type="PANTHER" id="PTHR30482">
    <property type="entry name" value="HIGH-AFFINITY BRANCHED-CHAIN AMINO ACID TRANSPORT SYSTEM PERMEASE"/>
    <property type="match status" value="1"/>
</dbReference>
<evidence type="ECO:0000256" key="5">
    <source>
        <dbReference type="ARBA" id="ARBA00023136"/>
    </source>
</evidence>
<keyword evidence="2" id="KW-1003">Cell membrane</keyword>
<accession>A0A915XIQ6</accession>
<evidence type="ECO:0000256" key="2">
    <source>
        <dbReference type="ARBA" id="ARBA00022475"/>
    </source>
</evidence>